<dbReference type="RefSeq" id="WP_227306479.1">
    <property type="nucleotide sequence ID" value="NZ_JAESVA010000002.1"/>
</dbReference>
<dbReference type="InterPro" id="IPR011990">
    <property type="entry name" value="TPR-like_helical_dom_sf"/>
</dbReference>
<proteinExistence type="predicted"/>
<dbReference type="Proteomes" id="UP000721844">
    <property type="component" value="Unassembled WGS sequence"/>
</dbReference>
<dbReference type="AlphaFoldDB" id="A0A963Z134"/>
<keyword evidence="2" id="KW-1185">Reference proteome</keyword>
<accession>A0A963Z134</accession>
<organism evidence="1 2">
    <name type="scientific">Acidisoma cellulosilyticum</name>
    <dbReference type="NCBI Taxonomy" id="2802395"/>
    <lineage>
        <taxon>Bacteria</taxon>
        <taxon>Pseudomonadati</taxon>
        <taxon>Pseudomonadota</taxon>
        <taxon>Alphaproteobacteria</taxon>
        <taxon>Acetobacterales</taxon>
        <taxon>Acidocellaceae</taxon>
        <taxon>Acidisoma</taxon>
    </lineage>
</organism>
<evidence type="ECO:0000313" key="2">
    <source>
        <dbReference type="Proteomes" id="UP000721844"/>
    </source>
</evidence>
<dbReference type="SUPFAM" id="SSF53474">
    <property type="entry name" value="alpha/beta-Hydrolases"/>
    <property type="match status" value="1"/>
</dbReference>
<reference evidence="1 2" key="1">
    <citation type="journal article" date="2021" name="Microorganisms">
        <title>Acidisoma silvae sp. nov. and Acidisomacellulosilytica sp. nov., Two Acidophilic Bacteria Isolated from Decaying Wood, Hydrolyzing Cellulose and Producing Poly-3-hydroxybutyrate.</title>
        <authorList>
            <person name="Mieszkin S."/>
            <person name="Pouder E."/>
            <person name="Uroz S."/>
            <person name="Simon-Colin C."/>
            <person name="Alain K."/>
        </authorList>
    </citation>
    <scope>NUCLEOTIDE SEQUENCE [LARGE SCALE GENOMIC DNA]</scope>
    <source>
        <strain evidence="1 2">HW T5.17</strain>
    </source>
</reference>
<evidence type="ECO:0008006" key="3">
    <source>
        <dbReference type="Google" id="ProtNLM"/>
    </source>
</evidence>
<dbReference type="SUPFAM" id="SSF48452">
    <property type="entry name" value="TPR-like"/>
    <property type="match status" value="1"/>
</dbReference>
<gene>
    <name evidence="1" type="ORF">ACELLULO517_06430</name>
</gene>
<name>A0A963Z134_9PROT</name>
<dbReference type="InterPro" id="IPR029058">
    <property type="entry name" value="AB_hydrolase_fold"/>
</dbReference>
<dbReference type="EMBL" id="JAESVA010000002">
    <property type="protein sequence ID" value="MCB8879863.1"/>
    <property type="molecule type" value="Genomic_DNA"/>
</dbReference>
<comment type="caution">
    <text evidence="1">The sequence shown here is derived from an EMBL/GenBank/DDBJ whole genome shotgun (WGS) entry which is preliminary data.</text>
</comment>
<protein>
    <recommendedName>
        <fullName evidence="3">Alpha/beta hydrolase</fullName>
    </recommendedName>
</protein>
<evidence type="ECO:0000313" key="1">
    <source>
        <dbReference type="EMBL" id="MCB8879863.1"/>
    </source>
</evidence>
<sequence length="347" mass="39460">MVTLFKSDFYQVDLFQSGNRNLAVTFTEAGNRTLEGNGFGGSFLSKYNFDVLAIKSNRDNWYSDLPLEILAGIDDIIAKTNDQYDHRVGYGSSMGAYAAMLFSRRLNLNVVLAISPQYDIAQNWDQRWKHRLGEVGRISAMSSEHVSSSCKYFVVYDPYDLDALHRKYFEEVIADGNFFAIKVPFAGHPAGYLLRDLKALEVLASSILVKSEPDKNWSLNIRQKRGQSTLYLMNFARHLFQKKKYRWAERIADRVLQEKPRDAEVYIFKSLLAEKLCFFDKAMNYAAIAIAINPQHPSMHIQLARMLSAISLHSSARVYIDRAVELGSGNQNIVNMRNQIIAAAEKG</sequence>
<dbReference type="Gene3D" id="1.25.40.10">
    <property type="entry name" value="Tetratricopeptide repeat domain"/>
    <property type="match status" value="1"/>
</dbReference>